<protein>
    <submittedName>
        <fullName evidence="7">Glycosyltransferase family 31 protein</fullName>
    </submittedName>
</protein>
<keyword evidence="5" id="KW-1133">Transmembrane helix</keyword>
<gene>
    <name evidence="7" type="ORF">AOQ84DRAFT_425955</name>
</gene>
<organism evidence="7 8">
    <name type="scientific">Glonium stellatum</name>
    <dbReference type="NCBI Taxonomy" id="574774"/>
    <lineage>
        <taxon>Eukaryota</taxon>
        <taxon>Fungi</taxon>
        <taxon>Dikarya</taxon>
        <taxon>Ascomycota</taxon>
        <taxon>Pezizomycotina</taxon>
        <taxon>Dothideomycetes</taxon>
        <taxon>Pleosporomycetidae</taxon>
        <taxon>Gloniales</taxon>
        <taxon>Gloniaceae</taxon>
        <taxon>Glonium</taxon>
    </lineage>
</organism>
<dbReference type="PANTHER" id="PTHR23033">
    <property type="entry name" value="BETA1,3-GALACTOSYLTRANSFERASE"/>
    <property type="match status" value="1"/>
</dbReference>
<sequence length="452" mass="51285">MLKFIVRRRWQGLIAFISFVLLFSLLSSLRSLPYSIPSVGSSNDNVEICNAFPIQVFQKKGIQVLLKTGIGESPERIRAHLASVTSCVPPTNLLIFSDNSDPIGDHEVIDVLAGLPAIYKTDNPDFLVYEIQKAEARRKYTGFLGSIDGSYVSGGWDGWKLDRFKFLPMIEKAVELRPHAAWYLILETDTYVFWENLFEFLSDDRFSPLYEPLYLGAAVYGTNGTRYALGGSGFLLSRVAVEVLVARLRGPDGEFLEPSVTERYADVVKEECCGDIVLGRVFTDKNITLSGFAPMFNTLDLENLGVSERNWCLPLITMDHVRSEHMDGLWRWERNKESFNRLPLHHNLLDYTHPTIDLEGTRLDWDSLSGQPTASPASDNATACAEACETMFDCLQYSYSNGVCNFDYAIRLGHREDGYGEYRWISGWDINKISRLKKVMRCELVEWRQQSG</sequence>
<reference evidence="7 8" key="1">
    <citation type="journal article" date="2016" name="Nat. Commun.">
        <title>Ectomycorrhizal ecology is imprinted in the genome of the dominant symbiotic fungus Cenococcum geophilum.</title>
        <authorList>
            <consortium name="DOE Joint Genome Institute"/>
            <person name="Peter M."/>
            <person name="Kohler A."/>
            <person name="Ohm R.A."/>
            <person name="Kuo A."/>
            <person name="Krutzmann J."/>
            <person name="Morin E."/>
            <person name="Arend M."/>
            <person name="Barry K.W."/>
            <person name="Binder M."/>
            <person name="Choi C."/>
            <person name="Clum A."/>
            <person name="Copeland A."/>
            <person name="Grisel N."/>
            <person name="Haridas S."/>
            <person name="Kipfer T."/>
            <person name="LaButti K."/>
            <person name="Lindquist E."/>
            <person name="Lipzen A."/>
            <person name="Maire R."/>
            <person name="Meier B."/>
            <person name="Mihaltcheva S."/>
            <person name="Molinier V."/>
            <person name="Murat C."/>
            <person name="Poggeler S."/>
            <person name="Quandt C.A."/>
            <person name="Sperisen C."/>
            <person name="Tritt A."/>
            <person name="Tisserant E."/>
            <person name="Crous P.W."/>
            <person name="Henrissat B."/>
            <person name="Nehls U."/>
            <person name="Egli S."/>
            <person name="Spatafora J.W."/>
            <person name="Grigoriev I.V."/>
            <person name="Martin F.M."/>
        </authorList>
    </citation>
    <scope>NUCLEOTIDE SEQUENCE [LARGE SCALE GENOMIC DNA]</scope>
    <source>
        <strain evidence="7 8">CBS 207.34</strain>
    </source>
</reference>
<dbReference type="Proteomes" id="UP000250140">
    <property type="component" value="Unassembled WGS sequence"/>
</dbReference>
<dbReference type="GO" id="GO:0016020">
    <property type="term" value="C:membrane"/>
    <property type="evidence" value="ECO:0007669"/>
    <property type="project" value="UniProtKB-SubCell"/>
</dbReference>
<keyword evidence="7" id="KW-0808">Transferase</keyword>
<evidence type="ECO:0000256" key="4">
    <source>
        <dbReference type="ARBA" id="ARBA00022968"/>
    </source>
</evidence>
<dbReference type="Gene3D" id="3.90.550.50">
    <property type="match status" value="1"/>
</dbReference>
<dbReference type="GO" id="GO:0016740">
    <property type="term" value="F:transferase activity"/>
    <property type="evidence" value="ECO:0007669"/>
    <property type="project" value="UniProtKB-KW"/>
</dbReference>
<proteinExistence type="inferred from homology"/>
<dbReference type="EMBL" id="KV749160">
    <property type="protein sequence ID" value="OCL10811.1"/>
    <property type="molecule type" value="Genomic_DNA"/>
</dbReference>
<comment type="subcellular location">
    <subcellularLocation>
        <location evidence="1">Membrane</location>
        <topology evidence="1">Single-pass type II membrane protein</topology>
    </subcellularLocation>
</comment>
<dbReference type="AlphaFoldDB" id="A0A8E2F637"/>
<evidence type="ECO:0000313" key="8">
    <source>
        <dbReference type="Proteomes" id="UP000250140"/>
    </source>
</evidence>
<keyword evidence="3" id="KW-0812">Transmembrane</keyword>
<keyword evidence="6" id="KW-0472">Membrane</keyword>
<keyword evidence="8" id="KW-1185">Reference proteome</keyword>
<evidence type="ECO:0000256" key="3">
    <source>
        <dbReference type="ARBA" id="ARBA00022692"/>
    </source>
</evidence>
<name>A0A8E2F637_9PEZI</name>
<evidence type="ECO:0000313" key="7">
    <source>
        <dbReference type="EMBL" id="OCL10811.1"/>
    </source>
</evidence>
<accession>A0A8E2F637</accession>
<evidence type="ECO:0000256" key="2">
    <source>
        <dbReference type="ARBA" id="ARBA00006462"/>
    </source>
</evidence>
<evidence type="ECO:0000256" key="6">
    <source>
        <dbReference type="ARBA" id="ARBA00023136"/>
    </source>
</evidence>
<evidence type="ECO:0000256" key="5">
    <source>
        <dbReference type="ARBA" id="ARBA00022989"/>
    </source>
</evidence>
<keyword evidence="4" id="KW-0735">Signal-anchor</keyword>
<dbReference type="PANTHER" id="PTHR23033:SF43">
    <property type="entry name" value="APPLE DOMAIN-CONTAINING PROTEIN"/>
    <property type="match status" value="1"/>
</dbReference>
<comment type="similarity">
    <text evidence="2">Belongs to the glycosyltransferase 31 family. Beta3-Gal-T subfamily.</text>
</comment>
<dbReference type="OrthoDB" id="414175at2759"/>
<evidence type="ECO:0000256" key="1">
    <source>
        <dbReference type="ARBA" id="ARBA00004606"/>
    </source>
</evidence>
<dbReference type="InterPro" id="IPR026050">
    <property type="entry name" value="C1GALT1/C1GALT1_chp1"/>
</dbReference>